<organism evidence="3">
    <name type="scientific">bioreactor metagenome</name>
    <dbReference type="NCBI Taxonomy" id="1076179"/>
    <lineage>
        <taxon>unclassified sequences</taxon>
        <taxon>metagenomes</taxon>
        <taxon>ecological metagenomes</taxon>
    </lineage>
</organism>
<evidence type="ECO:0000256" key="1">
    <source>
        <dbReference type="SAM" id="Phobius"/>
    </source>
</evidence>
<accession>A0A644X3A6</accession>
<dbReference type="AlphaFoldDB" id="A0A644X3A6"/>
<keyword evidence="1" id="KW-0812">Transmembrane</keyword>
<feature type="domain" description="DUF3887" evidence="2">
    <location>
        <begin position="72"/>
        <end position="153"/>
    </location>
</feature>
<dbReference type="Gene3D" id="3.10.450.590">
    <property type="match status" value="1"/>
</dbReference>
<comment type="caution">
    <text evidence="3">The sequence shown here is derived from an EMBL/GenBank/DDBJ whole genome shotgun (WGS) entry which is preliminary data.</text>
</comment>
<keyword evidence="1" id="KW-1133">Transmembrane helix</keyword>
<evidence type="ECO:0000259" key="2">
    <source>
        <dbReference type="Pfam" id="PF13026"/>
    </source>
</evidence>
<dbReference type="Pfam" id="PF13026">
    <property type="entry name" value="DUF3887"/>
    <property type="match status" value="1"/>
</dbReference>
<evidence type="ECO:0000313" key="3">
    <source>
        <dbReference type="EMBL" id="MPM10447.1"/>
    </source>
</evidence>
<gene>
    <name evidence="3" type="ORF">SDC9_56779</name>
</gene>
<keyword evidence="1" id="KW-0472">Membrane</keyword>
<dbReference type="InterPro" id="IPR024981">
    <property type="entry name" value="DUF3887"/>
</dbReference>
<protein>
    <recommendedName>
        <fullName evidence="2">DUF3887 domain-containing protein</fullName>
    </recommendedName>
</protein>
<reference evidence="3" key="1">
    <citation type="submission" date="2019-08" db="EMBL/GenBank/DDBJ databases">
        <authorList>
            <person name="Kucharzyk K."/>
            <person name="Murdoch R.W."/>
            <person name="Higgins S."/>
            <person name="Loffler F."/>
        </authorList>
    </citation>
    <scope>NUCLEOTIDE SEQUENCE</scope>
</reference>
<proteinExistence type="predicted"/>
<sequence length="165" mass="18183">MQPSQHGSRITIAKEIRVIFNKKEENMKLKSIFIIGLIISIALLSSACSSTPATTLDGDAKDQVVATVDPFAKDILDGINNKDYSTFIKDFDDATAKALTQDKFNTITDSLGKLGTFKGYEVDSVESEGSFYRVNYKVSYESGSFTMRMVIPQEGTPAVTGLWFK</sequence>
<name>A0A644X3A6_9ZZZZ</name>
<dbReference type="EMBL" id="VSSQ01001693">
    <property type="protein sequence ID" value="MPM10447.1"/>
    <property type="molecule type" value="Genomic_DNA"/>
</dbReference>
<feature type="transmembrane region" description="Helical" evidence="1">
    <location>
        <begin position="29"/>
        <end position="47"/>
    </location>
</feature>